<dbReference type="InterPro" id="IPR001810">
    <property type="entry name" value="F-box_dom"/>
</dbReference>
<dbReference type="Pfam" id="PF00646">
    <property type="entry name" value="F-box"/>
    <property type="match status" value="1"/>
</dbReference>
<protein>
    <submittedName>
        <fullName evidence="2">FBD-like protein</fullName>
    </submittedName>
</protein>
<dbReference type="InterPro" id="IPR032675">
    <property type="entry name" value="LRR_dom_sf"/>
</dbReference>
<name>A0A2U1LPD9_ARTAN</name>
<feature type="domain" description="F-box" evidence="1">
    <location>
        <begin position="6"/>
        <end position="56"/>
    </location>
</feature>
<accession>A0A2U1LPD9</accession>
<dbReference type="Pfam" id="PF08387">
    <property type="entry name" value="FBD"/>
    <property type="match status" value="1"/>
</dbReference>
<sequence length="383" mass="44259">MGSKNVDRLSNMPEEILSEILSLMPTKYAVRTSILSKRWRYNWTLVTNIDINVHPFHGLLNCCAFVDRVLDLCKTTEIKLFRLRFSNLWVQKSRLTKWIDEAVRLNVRELYIQSGLLKLPLNLLTCKTLTKLTIESNNYCDGLDRQTPFNLPCLKTIDITVFGIGSRNALKLIRGCPVLESFSLQMIHCSEEEECRFDIATLKHLKLKTWKWGSFKKVVLNVPNLEDLTIGGRWGSPFVMEDLSSLVSVTFSLYPEPSHLWVELLKGIIGAKSLSFLINDSTAQVCWTNEPDSCWFKPHLVPTCMLKTLRTMKYENCKLRKDDIKFIEYMLQNAEVLKTLTITYKSERMEEEMRLCAELLKCPRASRYCEIHFVGNSFESASS</sequence>
<gene>
    <name evidence="2" type="ORF">CTI12_AA293670</name>
</gene>
<proteinExistence type="predicted"/>
<dbReference type="InterPro" id="IPR036047">
    <property type="entry name" value="F-box-like_dom_sf"/>
</dbReference>
<dbReference type="EMBL" id="PKPP01008380">
    <property type="protein sequence ID" value="PWA50858.1"/>
    <property type="molecule type" value="Genomic_DNA"/>
</dbReference>
<dbReference type="Proteomes" id="UP000245207">
    <property type="component" value="Unassembled WGS sequence"/>
</dbReference>
<dbReference type="Gene3D" id="3.80.10.10">
    <property type="entry name" value="Ribonuclease Inhibitor"/>
    <property type="match status" value="1"/>
</dbReference>
<reference evidence="2 3" key="1">
    <citation type="journal article" date="2018" name="Mol. Plant">
        <title>The genome of Artemisia annua provides insight into the evolution of Asteraceae family and artemisinin biosynthesis.</title>
        <authorList>
            <person name="Shen Q."/>
            <person name="Zhang L."/>
            <person name="Liao Z."/>
            <person name="Wang S."/>
            <person name="Yan T."/>
            <person name="Shi P."/>
            <person name="Liu M."/>
            <person name="Fu X."/>
            <person name="Pan Q."/>
            <person name="Wang Y."/>
            <person name="Lv Z."/>
            <person name="Lu X."/>
            <person name="Zhang F."/>
            <person name="Jiang W."/>
            <person name="Ma Y."/>
            <person name="Chen M."/>
            <person name="Hao X."/>
            <person name="Li L."/>
            <person name="Tang Y."/>
            <person name="Lv G."/>
            <person name="Zhou Y."/>
            <person name="Sun X."/>
            <person name="Brodelius P.E."/>
            <person name="Rose J.K.C."/>
            <person name="Tang K."/>
        </authorList>
    </citation>
    <scope>NUCLEOTIDE SEQUENCE [LARGE SCALE GENOMIC DNA]</scope>
    <source>
        <strain evidence="3">cv. Huhao1</strain>
        <tissue evidence="2">Leaf</tissue>
    </source>
</reference>
<dbReference type="SMART" id="SM00579">
    <property type="entry name" value="FBD"/>
    <property type="match status" value="1"/>
</dbReference>
<dbReference type="PANTHER" id="PTHR31900:SF31">
    <property type="entry name" value="F-BOX_LRR-REPEAT PROTEIN 13-LIKE"/>
    <property type="match status" value="1"/>
</dbReference>
<dbReference type="Pfam" id="PF24758">
    <property type="entry name" value="LRR_At5g56370"/>
    <property type="match status" value="1"/>
</dbReference>
<evidence type="ECO:0000313" key="2">
    <source>
        <dbReference type="EMBL" id="PWA50858.1"/>
    </source>
</evidence>
<dbReference type="SUPFAM" id="SSF81383">
    <property type="entry name" value="F-box domain"/>
    <property type="match status" value="1"/>
</dbReference>
<organism evidence="2 3">
    <name type="scientific">Artemisia annua</name>
    <name type="common">Sweet wormwood</name>
    <dbReference type="NCBI Taxonomy" id="35608"/>
    <lineage>
        <taxon>Eukaryota</taxon>
        <taxon>Viridiplantae</taxon>
        <taxon>Streptophyta</taxon>
        <taxon>Embryophyta</taxon>
        <taxon>Tracheophyta</taxon>
        <taxon>Spermatophyta</taxon>
        <taxon>Magnoliopsida</taxon>
        <taxon>eudicotyledons</taxon>
        <taxon>Gunneridae</taxon>
        <taxon>Pentapetalae</taxon>
        <taxon>asterids</taxon>
        <taxon>campanulids</taxon>
        <taxon>Asterales</taxon>
        <taxon>Asteraceae</taxon>
        <taxon>Asteroideae</taxon>
        <taxon>Anthemideae</taxon>
        <taxon>Artemisiinae</taxon>
        <taxon>Artemisia</taxon>
    </lineage>
</organism>
<dbReference type="PROSITE" id="PS50181">
    <property type="entry name" value="FBOX"/>
    <property type="match status" value="1"/>
</dbReference>
<dbReference type="CDD" id="cd22160">
    <property type="entry name" value="F-box_AtFBL13-like"/>
    <property type="match status" value="1"/>
</dbReference>
<keyword evidence="3" id="KW-1185">Reference proteome</keyword>
<dbReference type="PANTHER" id="PTHR31900">
    <property type="entry name" value="F-BOX/RNI SUPERFAMILY PROTEIN-RELATED"/>
    <property type="match status" value="1"/>
</dbReference>
<dbReference type="InterPro" id="IPR053781">
    <property type="entry name" value="F-box_AtFBL13-like"/>
</dbReference>
<dbReference type="InterPro" id="IPR050232">
    <property type="entry name" value="FBL13/AtMIF1-like"/>
</dbReference>
<dbReference type="InterPro" id="IPR055411">
    <property type="entry name" value="LRR_FXL15/At3g58940/PEG3-like"/>
</dbReference>
<dbReference type="OrthoDB" id="1298252at2759"/>
<dbReference type="InterPro" id="IPR006566">
    <property type="entry name" value="FBD"/>
</dbReference>
<dbReference type="AlphaFoldDB" id="A0A2U1LPD9"/>
<dbReference type="SUPFAM" id="SSF52047">
    <property type="entry name" value="RNI-like"/>
    <property type="match status" value="1"/>
</dbReference>
<evidence type="ECO:0000259" key="1">
    <source>
        <dbReference type="PROSITE" id="PS50181"/>
    </source>
</evidence>
<dbReference type="STRING" id="35608.A0A2U1LPD9"/>
<evidence type="ECO:0000313" key="3">
    <source>
        <dbReference type="Proteomes" id="UP000245207"/>
    </source>
</evidence>
<comment type="caution">
    <text evidence="2">The sequence shown here is derived from an EMBL/GenBank/DDBJ whole genome shotgun (WGS) entry which is preliminary data.</text>
</comment>